<reference evidence="12" key="1">
    <citation type="journal article" date="2017" name="bioRxiv">
        <title>Comparative analysis of the genomes of Stylophora pistillata and Acropora digitifera provides evidence for extensive differences between species of corals.</title>
        <authorList>
            <person name="Voolstra C.R."/>
            <person name="Li Y."/>
            <person name="Liew Y.J."/>
            <person name="Baumgarten S."/>
            <person name="Zoccola D."/>
            <person name="Flot J.-F."/>
            <person name="Tambutte S."/>
            <person name="Allemand D."/>
            <person name="Aranda M."/>
        </authorList>
    </citation>
    <scope>NUCLEOTIDE SEQUENCE [LARGE SCALE GENOMIC DNA]</scope>
</reference>
<dbReference type="InterPro" id="IPR013099">
    <property type="entry name" value="K_chnl_dom"/>
</dbReference>
<proteinExistence type="inferred from homology"/>
<dbReference type="GO" id="GO:0030322">
    <property type="term" value="P:stabilization of membrane potential"/>
    <property type="evidence" value="ECO:0007669"/>
    <property type="project" value="TreeGrafter"/>
</dbReference>
<evidence type="ECO:0000313" key="11">
    <source>
        <dbReference type="EMBL" id="PFX22264.1"/>
    </source>
</evidence>
<evidence type="ECO:0000256" key="2">
    <source>
        <dbReference type="ARBA" id="ARBA00022448"/>
    </source>
</evidence>
<organism evidence="11 12">
    <name type="scientific">Stylophora pistillata</name>
    <name type="common">Smooth cauliflower coral</name>
    <dbReference type="NCBI Taxonomy" id="50429"/>
    <lineage>
        <taxon>Eukaryota</taxon>
        <taxon>Metazoa</taxon>
        <taxon>Cnidaria</taxon>
        <taxon>Anthozoa</taxon>
        <taxon>Hexacorallia</taxon>
        <taxon>Scleractinia</taxon>
        <taxon>Astrocoeniina</taxon>
        <taxon>Pocilloporidae</taxon>
        <taxon>Stylophora</taxon>
    </lineage>
</organism>
<dbReference type="OrthoDB" id="297496at2759"/>
<dbReference type="GO" id="GO:0022841">
    <property type="term" value="F:potassium ion leak channel activity"/>
    <property type="evidence" value="ECO:0007669"/>
    <property type="project" value="TreeGrafter"/>
</dbReference>
<feature type="transmembrane region" description="Helical" evidence="9">
    <location>
        <begin position="35"/>
        <end position="55"/>
    </location>
</feature>
<evidence type="ECO:0000256" key="1">
    <source>
        <dbReference type="ARBA" id="ARBA00004141"/>
    </source>
</evidence>
<dbReference type="PANTHER" id="PTHR11003:SF345">
    <property type="entry name" value="TWIK FAMILY OF POTASSIUM CHANNELS PROTEIN 18"/>
    <property type="match status" value="1"/>
</dbReference>
<evidence type="ECO:0000256" key="5">
    <source>
        <dbReference type="ARBA" id="ARBA00023065"/>
    </source>
</evidence>
<feature type="transmembrane region" description="Helical" evidence="9">
    <location>
        <begin position="256"/>
        <end position="276"/>
    </location>
</feature>
<feature type="domain" description="Potassium channel" evidence="10">
    <location>
        <begin position="199"/>
        <end position="240"/>
    </location>
</feature>
<dbReference type="GO" id="GO:0005886">
    <property type="term" value="C:plasma membrane"/>
    <property type="evidence" value="ECO:0007669"/>
    <property type="project" value="TreeGrafter"/>
</dbReference>
<protein>
    <submittedName>
        <fullName evidence="11">Potassium channel subfamily K member 3</fullName>
    </submittedName>
</protein>
<name>A0A2B4RUY9_STYPI</name>
<evidence type="ECO:0000256" key="9">
    <source>
        <dbReference type="SAM" id="Phobius"/>
    </source>
</evidence>
<dbReference type="PANTHER" id="PTHR11003">
    <property type="entry name" value="POTASSIUM CHANNEL, SUBFAMILY K"/>
    <property type="match status" value="1"/>
</dbReference>
<comment type="similarity">
    <text evidence="8">Belongs to the two pore domain potassium channel (TC 1.A.1.8) family.</text>
</comment>
<evidence type="ECO:0000256" key="7">
    <source>
        <dbReference type="ARBA" id="ARBA00023303"/>
    </source>
</evidence>
<feature type="transmembrane region" description="Helical" evidence="9">
    <location>
        <begin position="139"/>
        <end position="156"/>
    </location>
</feature>
<evidence type="ECO:0000256" key="8">
    <source>
        <dbReference type="RuleBase" id="RU003857"/>
    </source>
</evidence>
<evidence type="ECO:0000256" key="6">
    <source>
        <dbReference type="ARBA" id="ARBA00023136"/>
    </source>
</evidence>
<feature type="transmembrane region" description="Helical" evidence="9">
    <location>
        <begin position="222"/>
        <end position="244"/>
    </location>
</feature>
<dbReference type="Proteomes" id="UP000225706">
    <property type="component" value="Unassembled WGS sequence"/>
</dbReference>
<keyword evidence="6 9" id="KW-0472">Membrane</keyword>
<evidence type="ECO:0000256" key="4">
    <source>
        <dbReference type="ARBA" id="ARBA00022989"/>
    </source>
</evidence>
<keyword evidence="12" id="KW-1185">Reference proteome</keyword>
<comment type="subcellular location">
    <subcellularLocation>
        <location evidence="1">Membrane</location>
        <topology evidence="1">Multi-pass membrane protein</topology>
    </subcellularLocation>
</comment>
<feature type="transmembrane region" description="Helical" evidence="9">
    <location>
        <begin position="109"/>
        <end position="127"/>
    </location>
</feature>
<accession>A0A2B4RUY9</accession>
<dbReference type="Gene3D" id="1.10.287.70">
    <property type="match status" value="1"/>
</dbReference>
<feature type="domain" description="Potassium channel" evidence="10">
    <location>
        <begin position="107"/>
        <end position="164"/>
    </location>
</feature>
<dbReference type="PRINTS" id="PR01333">
    <property type="entry name" value="2POREKCHANEL"/>
</dbReference>
<comment type="caution">
    <text evidence="11">The sequence shown here is derived from an EMBL/GenBank/DDBJ whole genome shotgun (WGS) entry which is preliminary data.</text>
</comment>
<sequence length="340" mass="38834">MLSVRISSYGCTRPFYEQVALQVAKHMRELVKKSLWRVTLLYVYAFLGGCLFYYIEGKPEKNLDLSSRLWKELHRGFANKYNISINESDFQRFVQKAFDAVHVGTRPDWGIFTGMTFTITTLTTIGYGHITPETSLGQFLTIIYCLVGLPISLLALKTLGELVSRIVYRIVLVVEKKVLSRERPKRIKLKSFIVTSVLMFLTLCAGGLTQKYVEDWTFIEGLYAWFATLSTIGYGDYVPMWNLIKGKEDSLNGLWLLLYSLTLPSLAALSVVSGLLNSLVEALEEFRIQYKVCYKKFKYKKKTCKGCGDKEAMIPGQVLMRTYREAWSKEGNKRARSASV</sequence>
<keyword evidence="7 8" id="KW-0407">Ion channel</keyword>
<dbReference type="SUPFAM" id="SSF81324">
    <property type="entry name" value="Voltage-gated potassium channels"/>
    <property type="match status" value="2"/>
</dbReference>
<evidence type="ECO:0000256" key="3">
    <source>
        <dbReference type="ARBA" id="ARBA00022692"/>
    </source>
</evidence>
<dbReference type="InterPro" id="IPR003280">
    <property type="entry name" value="2pore_dom_K_chnl"/>
</dbReference>
<gene>
    <name evidence="11" type="primary">KCNK3</name>
    <name evidence="11" type="ORF">AWC38_SpisGene13227</name>
</gene>
<dbReference type="GO" id="GO:0015271">
    <property type="term" value="F:outward rectifier potassium channel activity"/>
    <property type="evidence" value="ECO:0007669"/>
    <property type="project" value="TreeGrafter"/>
</dbReference>
<evidence type="ECO:0000259" key="10">
    <source>
        <dbReference type="Pfam" id="PF07885"/>
    </source>
</evidence>
<keyword evidence="5 8" id="KW-0406">Ion transport</keyword>
<keyword evidence="4 9" id="KW-1133">Transmembrane helix</keyword>
<evidence type="ECO:0000313" key="12">
    <source>
        <dbReference type="Proteomes" id="UP000225706"/>
    </source>
</evidence>
<dbReference type="EMBL" id="LSMT01000245">
    <property type="protein sequence ID" value="PFX22264.1"/>
    <property type="molecule type" value="Genomic_DNA"/>
</dbReference>
<dbReference type="AlphaFoldDB" id="A0A2B4RUY9"/>
<feature type="transmembrane region" description="Helical" evidence="9">
    <location>
        <begin position="191"/>
        <end position="210"/>
    </location>
</feature>
<keyword evidence="2 8" id="KW-0813">Transport</keyword>
<dbReference type="Pfam" id="PF07885">
    <property type="entry name" value="Ion_trans_2"/>
    <property type="match status" value="2"/>
</dbReference>
<keyword evidence="3 8" id="KW-0812">Transmembrane</keyword>